<protein>
    <submittedName>
        <fullName evidence="1">Uncharacterized protein</fullName>
    </submittedName>
</protein>
<accession>A0A1H3YU52</accession>
<keyword evidence="2" id="KW-1185">Reference proteome</keyword>
<organism evidence="1 2">
    <name type="scientific">Chitinophaga terrae</name>
    <name type="common">ex Kim and Jung 2007</name>
    <dbReference type="NCBI Taxonomy" id="408074"/>
    <lineage>
        <taxon>Bacteria</taxon>
        <taxon>Pseudomonadati</taxon>
        <taxon>Bacteroidota</taxon>
        <taxon>Chitinophagia</taxon>
        <taxon>Chitinophagales</taxon>
        <taxon>Chitinophagaceae</taxon>
        <taxon>Chitinophaga</taxon>
    </lineage>
</organism>
<evidence type="ECO:0000313" key="2">
    <source>
        <dbReference type="Proteomes" id="UP000199656"/>
    </source>
</evidence>
<dbReference type="AlphaFoldDB" id="A0A1H3YU52"/>
<evidence type="ECO:0000313" key="1">
    <source>
        <dbReference type="EMBL" id="SEA15083.1"/>
    </source>
</evidence>
<dbReference type="RefSeq" id="WP_089759228.1">
    <property type="nucleotide sequence ID" value="NZ_BKAT01000002.1"/>
</dbReference>
<reference evidence="2" key="1">
    <citation type="submission" date="2016-10" db="EMBL/GenBank/DDBJ databases">
        <authorList>
            <person name="Varghese N."/>
            <person name="Submissions S."/>
        </authorList>
    </citation>
    <scope>NUCLEOTIDE SEQUENCE [LARGE SCALE GENOMIC DNA]</scope>
    <source>
        <strain evidence="2">DSM 23920</strain>
    </source>
</reference>
<sequence>MQNLLNTLRQITACGTSKELTDLCDYQLSNVVASRTADYWTADQRVDFMMFATLFRSVTIAAFDILNALEREGVSNLTSELVVELESALYELSSFQSGIDFQDLVAVLDYYISILVNEHKSVDKTIAKIIGHYFKNFFLILHALKFDAKINASANLLKLSI</sequence>
<dbReference type="Proteomes" id="UP000199656">
    <property type="component" value="Unassembled WGS sequence"/>
</dbReference>
<dbReference type="OrthoDB" id="682657at2"/>
<dbReference type="STRING" id="408074.SAMN05660909_00967"/>
<dbReference type="EMBL" id="FNRL01000003">
    <property type="protein sequence ID" value="SEA15083.1"/>
    <property type="molecule type" value="Genomic_DNA"/>
</dbReference>
<gene>
    <name evidence="1" type="ORF">SAMN05660909_00967</name>
</gene>
<name>A0A1H3YU52_9BACT</name>
<proteinExistence type="predicted"/>